<comment type="caution">
    <text evidence="1">The sequence shown here is derived from an EMBL/GenBank/DDBJ whole genome shotgun (WGS) entry which is preliminary data.</text>
</comment>
<dbReference type="InterPro" id="IPR006616">
    <property type="entry name" value="DM9_repeat"/>
</dbReference>
<keyword evidence="2" id="KW-1185">Reference proteome</keyword>
<dbReference type="EMBL" id="JALNTZ010000002">
    <property type="protein sequence ID" value="KAJ3660877.1"/>
    <property type="molecule type" value="Genomic_DNA"/>
</dbReference>
<dbReference type="Pfam" id="PF11901">
    <property type="entry name" value="DM9"/>
    <property type="match status" value="1"/>
</dbReference>
<dbReference type="SMART" id="SM00696">
    <property type="entry name" value="DM9"/>
    <property type="match status" value="2"/>
</dbReference>
<proteinExistence type="predicted"/>
<evidence type="ECO:0000313" key="2">
    <source>
        <dbReference type="Proteomes" id="UP001168821"/>
    </source>
</evidence>
<evidence type="ECO:0008006" key="3">
    <source>
        <dbReference type="Google" id="ProtNLM"/>
    </source>
</evidence>
<evidence type="ECO:0000313" key="1">
    <source>
        <dbReference type="EMBL" id="KAJ3660877.1"/>
    </source>
</evidence>
<organism evidence="1 2">
    <name type="scientific">Zophobas morio</name>
    <dbReference type="NCBI Taxonomy" id="2755281"/>
    <lineage>
        <taxon>Eukaryota</taxon>
        <taxon>Metazoa</taxon>
        <taxon>Ecdysozoa</taxon>
        <taxon>Arthropoda</taxon>
        <taxon>Hexapoda</taxon>
        <taxon>Insecta</taxon>
        <taxon>Pterygota</taxon>
        <taxon>Neoptera</taxon>
        <taxon>Endopterygota</taxon>
        <taxon>Coleoptera</taxon>
        <taxon>Polyphaga</taxon>
        <taxon>Cucujiformia</taxon>
        <taxon>Tenebrionidae</taxon>
        <taxon>Zophobas</taxon>
    </lineage>
</organism>
<dbReference type="PANTHER" id="PTHR31649">
    <property type="entry name" value="AGAP009604-PA"/>
    <property type="match status" value="1"/>
</dbReference>
<reference evidence="1" key="1">
    <citation type="journal article" date="2023" name="G3 (Bethesda)">
        <title>Whole genome assemblies of Zophobas morio and Tenebrio molitor.</title>
        <authorList>
            <person name="Kaur S."/>
            <person name="Stinson S.A."/>
            <person name="diCenzo G.C."/>
        </authorList>
    </citation>
    <scope>NUCLEOTIDE SEQUENCE</scope>
    <source>
        <strain evidence="1">QUZm001</strain>
    </source>
</reference>
<name>A0AA38MM92_9CUCU</name>
<sequence>MEKRPLYHWVDSSTTDGKLPTTAFQMGVDHHGHAIYVGRTHFDNELTPVHVVPGHKKAYVAYQGKEHPVEKYQLLCMNFFKWVPDHDGKVPEGAVEAGKNKDNSPLYVGRVFHEGSWIIGKIHPQFKVCCYPHDGKELTTKSYEALVCVV</sequence>
<dbReference type="AlphaFoldDB" id="A0AA38MM92"/>
<dbReference type="Proteomes" id="UP001168821">
    <property type="component" value="Unassembled WGS sequence"/>
</dbReference>
<protein>
    <recommendedName>
        <fullName evidence="3">Natterin-3</fullName>
    </recommendedName>
</protein>
<accession>A0AA38MM92</accession>
<gene>
    <name evidence="1" type="ORF">Zmor_005306</name>
</gene>
<dbReference type="PANTHER" id="PTHR31649:SF10">
    <property type="entry name" value="IP19903P-RELATED"/>
    <property type="match status" value="1"/>
</dbReference>